<dbReference type="OrthoDB" id="408373at2759"/>
<protein>
    <submittedName>
        <fullName evidence="3">Hydrolases or acyltransferase</fullName>
    </submittedName>
</protein>
<evidence type="ECO:0000259" key="2">
    <source>
        <dbReference type="Pfam" id="PF00561"/>
    </source>
</evidence>
<accession>A0A9P4I3Q9</accession>
<dbReference type="FunFam" id="3.40.50.1820:FF:000205">
    <property type="entry name" value="Non-haem bromoperoxidase BPO-A2"/>
    <property type="match status" value="1"/>
</dbReference>
<dbReference type="PANTHER" id="PTHR43433:SF3">
    <property type="entry name" value="NON-HEME CHLOROPEROXIDASE"/>
    <property type="match status" value="1"/>
</dbReference>
<dbReference type="PRINTS" id="PR00412">
    <property type="entry name" value="EPOXHYDRLASE"/>
</dbReference>
<dbReference type="InterPro" id="IPR050471">
    <property type="entry name" value="AB_hydrolase"/>
</dbReference>
<keyword evidence="4" id="KW-1185">Reference proteome</keyword>
<dbReference type="Proteomes" id="UP000799772">
    <property type="component" value="Unassembled WGS sequence"/>
</dbReference>
<sequence length="276" mass="30965">MPYITTKDGTEIYYKDWGNKNGAVVTFSHGWPLNSDNWENQMYFLASQGYRVIAHDRRGHGRSSQPWEGNNLDQYADDLAELFDHLDLKDIMMVGHSTGGGEVARYCGRHGTSRVSKAVLVSSIPPLMLKTDKNPGGLSIEVFNSFRDATKKDRAQFSIDVPTGPFFGFNREGAKLSQGLIWSWWQQAMMCSFIGYYDCIKAFSETDCTEDLKKMDIPVLLLHGTDDQVVPIGASAREGIKILPNGKLKEYPGGPHALPNIHIEEINQDLLDFLRS</sequence>
<dbReference type="GO" id="GO:0016787">
    <property type="term" value="F:hydrolase activity"/>
    <property type="evidence" value="ECO:0007669"/>
    <property type="project" value="UniProtKB-KW"/>
</dbReference>
<reference evidence="3" key="1">
    <citation type="journal article" date="2020" name="Stud. Mycol.">
        <title>101 Dothideomycetes genomes: a test case for predicting lifestyles and emergence of pathogens.</title>
        <authorList>
            <person name="Haridas S."/>
            <person name="Albert R."/>
            <person name="Binder M."/>
            <person name="Bloem J."/>
            <person name="Labutti K."/>
            <person name="Salamov A."/>
            <person name="Andreopoulos B."/>
            <person name="Baker S."/>
            <person name="Barry K."/>
            <person name="Bills G."/>
            <person name="Bluhm B."/>
            <person name="Cannon C."/>
            <person name="Castanera R."/>
            <person name="Culley D."/>
            <person name="Daum C."/>
            <person name="Ezra D."/>
            <person name="Gonzalez J."/>
            <person name="Henrissat B."/>
            <person name="Kuo A."/>
            <person name="Liang C."/>
            <person name="Lipzen A."/>
            <person name="Lutzoni F."/>
            <person name="Magnuson J."/>
            <person name="Mondo S."/>
            <person name="Nolan M."/>
            <person name="Ohm R."/>
            <person name="Pangilinan J."/>
            <person name="Park H.-J."/>
            <person name="Ramirez L."/>
            <person name="Alfaro M."/>
            <person name="Sun H."/>
            <person name="Tritt A."/>
            <person name="Yoshinaga Y."/>
            <person name="Zwiers L.-H."/>
            <person name="Turgeon B."/>
            <person name="Goodwin S."/>
            <person name="Spatafora J."/>
            <person name="Crous P."/>
            <person name="Grigoriev I."/>
        </authorList>
    </citation>
    <scope>NUCLEOTIDE SEQUENCE</scope>
    <source>
        <strain evidence="3">CBS 133067</strain>
    </source>
</reference>
<dbReference type="InterPro" id="IPR029058">
    <property type="entry name" value="AB_hydrolase_fold"/>
</dbReference>
<name>A0A9P4I3Q9_9PEZI</name>
<evidence type="ECO:0000313" key="3">
    <source>
        <dbReference type="EMBL" id="KAF2092632.1"/>
    </source>
</evidence>
<keyword evidence="3" id="KW-0808">Transferase</keyword>
<feature type="domain" description="AB hydrolase-1" evidence="2">
    <location>
        <begin position="25"/>
        <end position="257"/>
    </location>
</feature>
<dbReference type="EMBL" id="ML978144">
    <property type="protein sequence ID" value="KAF2092632.1"/>
    <property type="molecule type" value="Genomic_DNA"/>
</dbReference>
<dbReference type="GO" id="GO:0016746">
    <property type="term" value="F:acyltransferase activity"/>
    <property type="evidence" value="ECO:0007669"/>
    <property type="project" value="UniProtKB-KW"/>
</dbReference>
<dbReference type="Pfam" id="PF00561">
    <property type="entry name" value="Abhydrolase_1"/>
    <property type="match status" value="1"/>
</dbReference>
<dbReference type="PANTHER" id="PTHR43433">
    <property type="entry name" value="HYDROLASE, ALPHA/BETA FOLD FAMILY PROTEIN"/>
    <property type="match status" value="1"/>
</dbReference>
<dbReference type="PRINTS" id="PR00111">
    <property type="entry name" value="ABHYDROLASE"/>
</dbReference>
<comment type="caution">
    <text evidence="3">The sequence shown here is derived from an EMBL/GenBank/DDBJ whole genome shotgun (WGS) entry which is preliminary data.</text>
</comment>
<evidence type="ECO:0000256" key="1">
    <source>
        <dbReference type="ARBA" id="ARBA00038128"/>
    </source>
</evidence>
<keyword evidence="3" id="KW-0012">Acyltransferase</keyword>
<keyword evidence="3" id="KW-0378">Hydrolase</keyword>
<organism evidence="3 4">
    <name type="scientific">Rhizodiscina lignyota</name>
    <dbReference type="NCBI Taxonomy" id="1504668"/>
    <lineage>
        <taxon>Eukaryota</taxon>
        <taxon>Fungi</taxon>
        <taxon>Dikarya</taxon>
        <taxon>Ascomycota</taxon>
        <taxon>Pezizomycotina</taxon>
        <taxon>Dothideomycetes</taxon>
        <taxon>Pleosporomycetidae</taxon>
        <taxon>Aulographales</taxon>
        <taxon>Rhizodiscinaceae</taxon>
        <taxon>Rhizodiscina</taxon>
    </lineage>
</organism>
<proteinExistence type="inferred from homology"/>
<dbReference type="InterPro" id="IPR000073">
    <property type="entry name" value="AB_hydrolase_1"/>
</dbReference>
<gene>
    <name evidence="3" type="ORF">NA57DRAFT_82184</name>
</gene>
<dbReference type="InterPro" id="IPR000639">
    <property type="entry name" value="Epox_hydrolase-like"/>
</dbReference>
<comment type="similarity">
    <text evidence="1">Belongs to the AB hydrolase superfamily. Bacterial non-heme haloperoxidase / perhydrolase family.</text>
</comment>
<dbReference type="Gene3D" id="3.40.50.1820">
    <property type="entry name" value="alpha/beta hydrolase"/>
    <property type="match status" value="1"/>
</dbReference>
<evidence type="ECO:0000313" key="4">
    <source>
        <dbReference type="Proteomes" id="UP000799772"/>
    </source>
</evidence>
<dbReference type="AlphaFoldDB" id="A0A9P4I3Q9"/>
<dbReference type="SUPFAM" id="SSF53474">
    <property type="entry name" value="alpha/beta-Hydrolases"/>
    <property type="match status" value="1"/>
</dbReference>